<comment type="caution">
    <text evidence="3">The sequence shown here is derived from an EMBL/GenBank/DDBJ whole genome shotgun (WGS) entry which is preliminary data.</text>
</comment>
<dbReference type="InterPro" id="IPR049349">
    <property type="entry name" value="DUF2264_N"/>
</dbReference>
<feature type="domain" description="DUF2264" evidence="2">
    <location>
        <begin position="385"/>
        <end position="679"/>
    </location>
</feature>
<accession>A0A9P4NB63</accession>
<evidence type="ECO:0008006" key="5">
    <source>
        <dbReference type="Google" id="ProtNLM"/>
    </source>
</evidence>
<evidence type="ECO:0000259" key="1">
    <source>
        <dbReference type="Pfam" id="PF10022"/>
    </source>
</evidence>
<keyword evidence="4" id="KW-1185">Reference proteome</keyword>
<name>A0A9P4NB63_9PLEO</name>
<dbReference type="Proteomes" id="UP000800093">
    <property type="component" value="Unassembled WGS sequence"/>
</dbReference>
<reference evidence="4" key="1">
    <citation type="journal article" date="2020" name="Stud. Mycol.">
        <title>101 Dothideomycetes genomes: A test case for predicting lifestyles and emergence of pathogens.</title>
        <authorList>
            <person name="Haridas S."/>
            <person name="Albert R."/>
            <person name="Binder M."/>
            <person name="Bloem J."/>
            <person name="LaButti K."/>
            <person name="Salamov A."/>
            <person name="Andreopoulos B."/>
            <person name="Baker S."/>
            <person name="Barry K."/>
            <person name="Bills G."/>
            <person name="Bluhm B."/>
            <person name="Cannon C."/>
            <person name="Castanera R."/>
            <person name="Culley D."/>
            <person name="Daum C."/>
            <person name="Ezra D."/>
            <person name="Gonzalez J."/>
            <person name="Henrissat B."/>
            <person name="Kuo A."/>
            <person name="Liang C."/>
            <person name="Lipzen A."/>
            <person name="Lutzoni F."/>
            <person name="Magnuson J."/>
            <person name="Mondo S."/>
            <person name="Nolan M."/>
            <person name="Ohm R."/>
            <person name="Pangilinan J."/>
            <person name="Park H.-J."/>
            <person name="Ramirez L."/>
            <person name="Alfaro M."/>
            <person name="Sun H."/>
            <person name="Tritt A."/>
            <person name="Yoshinaga Y."/>
            <person name="Zwiers L.-H."/>
            <person name="Turgeon B."/>
            <person name="Goodwin S."/>
            <person name="Spatafora J."/>
            <person name="Crous P."/>
            <person name="Grigoriev I."/>
        </authorList>
    </citation>
    <scope>NUCLEOTIDE SEQUENCE [LARGE SCALE GENOMIC DNA]</scope>
    <source>
        <strain evidence="4">CBS 304.66</strain>
    </source>
</reference>
<dbReference type="OrthoDB" id="5150166at2759"/>
<protein>
    <recommendedName>
        <fullName evidence="5">DUF2264 domain-containing protein</fullName>
    </recommendedName>
</protein>
<feature type="domain" description="DUF2264" evidence="1">
    <location>
        <begin position="14"/>
        <end position="374"/>
    </location>
</feature>
<dbReference type="InterPro" id="IPR049237">
    <property type="entry name" value="DUF2264_C"/>
</dbReference>
<evidence type="ECO:0000313" key="4">
    <source>
        <dbReference type="Proteomes" id="UP000800093"/>
    </source>
</evidence>
<gene>
    <name evidence="3" type="ORF">CC78DRAFT_507576</name>
</gene>
<evidence type="ECO:0000313" key="3">
    <source>
        <dbReference type="EMBL" id="KAF2269999.1"/>
    </source>
</evidence>
<proteinExistence type="predicted"/>
<dbReference type="Pfam" id="PF10022">
    <property type="entry name" value="DUF2264"/>
    <property type="match status" value="1"/>
</dbReference>
<dbReference type="PANTHER" id="PTHR35339:SF2">
    <property type="entry name" value="DUF2264 DOMAIN-CONTAINING PROTEIN-RELATED"/>
    <property type="match status" value="1"/>
</dbReference>
<sequence>MPPLQGFSRNPFITRQDFKDACTALLKALKPYQSPGGARIKLPLATGTHFDDIAAQLEGFARPLWAIGALIHGGYAEEREISALVGPYVQGLANGTDPKHKEYWGPVVLRDQRMVEMEIISFALMVAPEVLFHQQTQEAQNNIRSWLQTINGKDFPTTNWLWFRVMTNLALVKVCGVSYDEVKNLMTEDLDLMEQFYLDEGWMADGIWNDDGRQADYYSGSFAIQFSQLLYINIASDIDPIRCERFRQCARAFATSFWGYFDSNGAAIPFGRSLTYRFAFAGFWSAIAFAEVDLPAPLNDWGVVKGLLLRHFRWWSDKNDMFNIDGTLTIGFVFPNMYMSEDYNSPQSPYWAMKSFVALGLPGTHPFWKCEEKALPMEDNTLAKVVRPTLHIVCNTGNHHFLLSAGQFCPWPLKATEAKYGKFAYSSHFGFSVPTGSSVIAQMAPDSTLSLTKDGGDAWRVPWKVQNPRFTTYSFQENNKVRMLDAPALVSLWKPWRDADIEVTTILIAPCHRWPNWHIRVHKVTGTYTSNLLAVEGGFAIQGRKAKAGEVLPSFAKEVDIFSSRDQQVVEGTLQNLKGALVCSNAGFSGIKILKILNNSAIKTQSVDVVGEILKPDANTNLIWQRTLIPTVKRSIMPTTGGEGQLFATGIFAMKRDATSPESCDRRNVKALWEDAPVITCGEVQRIYAS</sequence>
<evidence type="ECO:0000259" key="2">
    <source>
        <dbReference type="Pfam" id="PF20938"/>
    </source>
</evidence>
<dbReference type="PANTHER" id="PTHR35339">
    <property type="entry name" value="LINALOOL DEHYDRATASE_ISOMERASE DOMAIN-CONTAINING PROTEIN"/>
    <property type="match status" value="1"/>
</dbReference>
<dbReference type="AlphaFoldDB" id="A0A9P4NB63"/>
<organism evidence="3 4">
    <name type="scientific">Lojkania enalia</name>
    <dbReference type="NCBI Taxonomy" id="147567"/>
    <lineage>
        <taxon>Eukaryota</taxon>
        <taxon>Fungi</taxon>
        <taxon>Dikarya</taxon>
        <taxon>Ascomycota</taxon>
        <taxon>Pezizomycotina</taxon>
        <taxon>Dothideomycetes</taxon>
        <taxon>Pleosporomycetidae</taxon>
        <taxon>Pleosporales</taxon>
        <taxon>Pleosporales incertae sedis</taxon>
        <taxon>Lojkania</taxon>
    </lineage>
</organism>
<dbReference type="EMBL" id="ML986580">
    <property type="protein sequence ID" value="KAF2269999.1"/>
    <property type="molecule type" value="Genomic_DNA"/>
</dbReference>
<dbReference type="PIRSF" id="PIRSF014753">
    <property type="entry name" value="UCP014753"/>
    <property type="match status" value="1"/>
</dbReference>
<dbReference type="InterPro" id="IPR016624">
    <property type="entry name" value="UCP014753"/>
</dbReference>
<dbReference type="Pfam" id="PF20938">
    <property type="entry name" value="DUF2264_C"/>
    <property type="match status" value="1"/>
</dbReference>